<feature type="signal peptide" evidence="2">
    <location>
        <begin position="1"/>
        <end position="23"/>
    </location>
</feature>
<evidence type="ECO:0000259" key="3">
    <source>
        <dbReference type="Pfam" id="PF13524"/>
    </source>
</evidence>
<proteinExistence type="predicted"/>
<feature type="region of interest" description="Disordered" evidence="1">
    <location>
        <begin position="37"/>
        <end position="65"/>
    </location>
</feature>
<evidence type="ECO:0000313" key="5">
    <source>
        <dbReference type="Proteomes" id="UP001190700"/>
    </source>
</evidence>
<feature type="region of interest" description="Disordered" evidence="1">
    <location>
        <begin position="137"/>
        <end position="157"/>
    </location>
</feature>
<feature type="compositionally biased region" description="Polar residues" evidence="1">
    <location>
        <begin position="53"/>
        <end position="64"/>
    </location>
</feature>
<feature type="chain" id="PRO_5042046429" description="Spore protein YkvP/CgeB glycosyl transferase-like domain-containing protein" evidence="2">
    <location>
        <begin position="24"/>
        <end position="845"/>
    </location>
</feature>
<dbReference type="InterPro" id="IPR055259">
    <property type="entry name" value="YkvP/CgeB_Glyco_trans-like"/>
</dbReference>
<comment type="caution">
    <text evidence="4">The sequence shown here is derived from an EMBL/GenBank/DDBJ whole genome shotgun (WGS) entry which is preliminary data.</text>
</comment>
<protein>
    <recommendedName>
        <fullName evidence="3">Spore protein YkvP/CgeB glycosyl transferase-like domain-containing protein</fullName>
    </recommendedName>
</protein>
<evidence type="ECO:0000256" key="1">
    <source>
        <dbReference type="SAM" id="MobiDB-lite"/>
    </source>
</evidence>
<dbReference type="Pfam" id="PF13524">
    <property type="entry name" value="Glyco_trans_1_2"/>
    <property type="match status" value="1"/>
</dbReference>
<keyword evidence="5" id="KW-1185">Reference proteome</keyword>
<evidence type="ECO:0000256" key="2">
    <source>
        <dbReference type="SAM" id="SignalP"/>
    </source>
</evidence>
<sequence>MLGINRLLQTVSLLFFVSEEAYAAAEIYLPTIFSSSGLSKPTQHRITPARPATTASQITTSADTAATPHTVASPEYRCVDGQGEFKKDFSSSSDNAKGACKAKCDATPGCQSFDFTSAIQVNACRLYGHNTPRLGRSGTGGRQYCRPRADGDDGDDRDDVIKSRYAASALATVASGTSETATIIALAMGYDLAAHQRFVGSLRYFGYQGNIILGVAPAMDPRHQEFLDRHNVQTHVVQVVPCKYPEDFVKRGTCALCKCSVPYPTLNMEIGRFALARDWLAACDRCTGPALFSDYRDLYFQGDPFEGVKISGVLLYEEHQLISTGHWIARYPSLEKIDAGICDRNVRFPWERRMLNSGTLIGDRLSLIRFLGAVVSDYMRVMHSINGSNCYRVRDMAVVNYLYYSGKAPYARAVPHRTGLVNTVGAEGAVLFQRHIEKYEALGHDRSYASQQPYEGSDGEDAWIGPSFNLIDKSGYLTNYDGMRSKVVHQFDRLGYPFIRRWLNHQPFMTELYPTPVRSWQGTKLVKVHLWDDTTYFKPRETMFNQEGWGGHPRVSLVSDPAEADLVVWVTTQTKVEAEVAPRGYPHVAVLDYADGVTLHRQVVRGNLSGSKVVYFKRSWTVRSQGEFLRFALPMMDGVPVPLKTKPETRIFPIAYSGHSGLLDPSPEESDRARSVSISCSLRVRGRSNINRYKIRNWTQDFVDLHNVTDAYIGQAGQGRSMAGWDGNFMKLLRRSRIVVTSNPSSWEGDFRLWETLLAGPLVLIDKMTVPGLLPEPLRHGEHFVMYDPTNKTELHDLLLYYWTHPEEAAAIGKAGRERVLNSHMPVNRAEYVLQTIPEFALRTG</sequence>
<keyword evidence="2" id="KW-0732">Signal</keyword>
<name>A0AAE0C9A5_9CHLO</name>
<reference evidence="4 5" key="1">
    <citation type="journal article" date="2015" name="Genome Biol. Evol.">
        <title>Comparative Genomics of a Bacterivorous Green Alga Reveals Evolutionary Causalities and Consequences of Phago-Mixotrophic Mode of Nutrition.</title>
        <authorList>
            <person name="Burns J.A."/>
            <person name="Paasch A."/>
            <person name="Narechania A."/>
            <person name="Kim E."/>
        </authorList>
    </citation>
    <scope>NUCLEOTIDE SEQUENCE [LARGE SCALE GENOMIC DNA]</scope>
    <source>
        <strain evidence="4 5">PLY_AMNH</strain>
    </source>
</reference>
<organism evidence="4 5">
    <name type="scientific">Cymbomonas tetramitiformis</name>
    <dbReference type="NCBI Taxonomy" id="36881"/>
    <lineage>
        <taxon>Eukaryota</taxon>
        <taxon>Viridiplantae</taxon>
        <taxon>Chlorophyta</taxon>
        <taxon>Pyramimonadophyceae</taxon>
        <taxon>Pyramimonadales</taxon>
        <taxon>Pyramimonadaceae</taxon>
        <taxon>Cymbomonas</taxon>
    </lineage>
</organism>
<dbReference type="AlphaFoldDB" id="A0AAE0C9A5"/>
<dbReference type="Proteomes" id="UP001190700">
    <property type="component" value="Unassembled WGS sequence"/>
</dbReference>
<gene>
    <name evidence="4" type="ORF">CYMTET_40522</name>
</gene>
<evidence type="ECO:0000313" key="4">
    <source>
        <dbReference type="EMBL" id="KAK3250084.1"/>
    </source>
</evidence>
<accession>A0AAE0C9A5</accession>
<feature type="domain" description="Spore protein YkvP/CgeB glycosyl transferase-like" evidence="3">
    <location>
        <begin position="724"/>
        <end position="834"/>
    </location>
</feature>
<dbReference type="EMBL" id="LGRX02026930">
    <property type="protein sequence ID" value="KAK3250084.1"/>
    <property type="molecule type" value="Genomic_DNA"/>
</dbReference>